<comment type="caution">
    <text evidence="2">The sequence shown here is derived from an EMBL/GenBank/DDBJ whole genome shotgun (WGS) entry which is preliminary data.</text>
</comment>
<evidence type="ECO:0000313" key="2">
    <source>
        <dbReference type="EMBL" id="EEA86035.1"/>
    </source>
</evidence>
<dbReference type="HOGENOM" id="CLU_139219_1_0_9"/>
<protein>
    <recommendedName>
        <fullName evidence="4">Terminase</fullName>
    </recommendedName>
</protein>
<reference evidence="2 3" key="2">
    <citation type="submission" date="2008-10" db="EMBL/GenBank/DDBJ databases">
        <title>Draft genome sequence of Clostridium hiranonis (DSM 13275).</title>
        <authorList>
            <person name="Sudarsanam P."/>
            <person name="Ley R."/>
            <person name="Guruge J."/>
            <person name="Turnbaugh P.J."/>
            <person name="Mahowald M."/>
            <person name="Liep D."/>
            <person name="Gordon J."/>
        </authorList>
    </citation>
    <scope>NUCLEOTIDE SEQUENCE [LARGE SCALE GENOMIC DNA]</scope>
    <source>
        <strain evidence="2 3">DSM 13275</strain>
    </source>
</reference>
<dbReference type="STRING" id="500633.CLOHIR_00373"/>
<accession>B6FWX4</accession>
<evidence type="ECO:0008006" key="4">
    <source>
        <dbReference type="Google" id="ProtNLM"/>
    </source>
</evidence>
<dbReference type="OrthoDB" id="1697482at2"/>
<gene>
    <name evidence="2" type="ORF">CLOHIR_00373</name>
</gene>
<name>B6FWX4_PEPHT</name>
<evidence type="ECO:0000313" key="3">
    <source>
        <dbReference type="Proteomes" id="UP000003178"/>
    </source>
</evidence>
<dbReference type="InterPro" id="IPR018989">
    <property type="entry name" value="DUF2001"/>
</dbReference>
<evidence type="ECO:0000256" key="1">
    <source>
        <dbReference type="SAM" id="MobiDB-lite"/>
    </source>
</evidence>
<dbReference type="Gene3D" id="2.30.110.40">
    <property type="entry name" value="Phage tail tube protein"/>
    <property type="match status" value="1"/>
</dbReference>
<organism evidence="2 3">
    <name type="scientific">Peptacetobacter hiranonis (strain DSM 13275 / JCM 10541 / KCTC 15199 / TO-931)</name>
    <name type="common">Clostridium hiranonis</name>
    <dbReference type="NCBI Taxonomy" id="500633"/>
    <lineage>
        <taxon>Bacteria</taxon>
        <taxon>Bacillati</taxon>
        <taxon>Bacillota</taxon>
        <taxon>Clostridia</taxon>
        <taxon>Peptostreptococcales</taxon>
        <taxon>Peptostreptococcaceae</taxon>
        <taxon>Peptacetobacter</taxon>
    </lineage>
</organism>
<dbReference type="RefSeq" id="WP_006439295.1">
    <property type="nucleotide sequence ID" value="NZ_DS995355.1"/>
</dbReference>
<keyword evidence="3" id="KW-1185">Reference proteome</keyword>
<dbReference type="eggNOG" id="ENOG5032JA4">
    <property type="taxonomic scope" value="Bacteria"/>
</dbReference>
<dbReference type="InterPro" id="IPR038628">
    <property type="entry name" value="XkdM-like_sf"/>
</dbReference>
<feature type="region of interest" description="Disordered" evidence="1">
    <location>
        <begin position="129"/>
        <end position="148"/>
    </location>
</feature>
<dbReference type="Pfam" id="PF09393">
    <property type="entry name" value="DUF2001"/>
    <property type="match status" value="1"/>
</dbReference>
<proteinExistence type="predicted"/>
<dbReference type="SUPFAM" id="SSF69279">
    <property type="entry name" value="Phage tail proteins"/>
    <property type="match status" value="1"/>
</dbReference>
<dbReference type="Proteomes" id="UP000003178">
    <property type="component" value="Unassembled WGS sequence"/>
</dbReference>
<dbReference type="AlphaFoldDB" id="B6FWX4"/>
<sequence length="148" mass="16413">MAGKYNGSNVINGTHGKLWWNGYLIAEIASFEAKITINREDVIIGIDNDSNLVSLTGEGTMKFTKVYSRGKKAYLEAIKRGEDPRSELMGQLKSPNAIAKQTETCILRNVWLNELTLMSFEKGSKIEEETSFGFTPSDSDMPDEILAA</sequence>
<dbReference type="EMBL" id="ABWP01000011">
    <property type="protein sequence ID" value="EEA86035.1"/>
    <property type="molecule type" value="Genomic_DNA"/>
</dbReference>
<reference evidence="2 3" key="1">
    <citation type="submission" date="2008-09" db="EMBL/GenBank/DDBJ databases">
        <authorList>
            <person name="Fulton L."/>
            <person name="Clifton S."/>
            <person name="Fulton B."/>
            <person name="Xu J."/>
            <person name="Minx P."/>
            <person name="Pepin K.H."/>
            <person name="Johnson M."/>
            <person name="Thiruvilangam P."/>
            <person name="Bhonagiri V."/>
            <person name="Nash W.E."/>
            <person name="Mardis E.R."/>
            <person name="Wilson R.K."/>
        </authorList>
    </citation>
    <scope>NUCLEOTIDE SEQUENCE [LARGE SCALE GENOMIC DNA]</scope>
    <source>
        <strain evidence="2 3">DSM 13275</strain>
    </source>
</reference>